<proteinExistence type="predicted"/>
<reference evidence="2" key="2">
    <citation type="journal article" date="2018" name="Mol. Plant Microbe Interact.">
        <title>Genome sequence resources for the wheat stripe rust pathogen (Puccinia striiformis f. sp. tritici) and the barley stripe rust pathogen (Puccinia striiformis f. sp. hordei).</title>
        <authorList>
            <person name="Xia C."/>
            <person name="Wang M."/>
            <person name="Yin C."/>
            <person name="Cornejo O.E."/>
            <person name="Hulbert S.H."/>
            <person name="Chen X."/>
        </authorList>
    </citation>
    <scope>NUCLEOTIDE SEQUENCE [LARGE SCALE GENOMIC DNA]</scope>
    <source>
        <strain evidence="2">93-210</strain>
    </source>
</reference>
<protein>
    <submittedName>
        <fullName evidence="1">Uncharacterized protein</fullName>
    </submittedName>
</protein>
<sequence>MHIESLTIQGFKSYRDATSVEHFSPGVNVVVGRNGSGKSNFFSAIRFLLNDQYGSLTREDRQSLLHEGSDNNSTFSAFVEAVFDNSDQRFPTGKNQVIIRRTDNRIWICQLHSVSASSSIRILVASAFITERFVDILL</sequence>
<comment type="caution">
    <text evidence="1">The sequence shown here is derived from an EMBL/GenBank/DDBJ whole genome shotgun (WGS) entry which is preliminary data.</text>
</comment>
<name>A0ACC0E6G3_9BASI</name>
<reference evidence="2" key="1">
    <citation type="journal article" date="2018" name="BMC Genomics">
        <title>Genomic insights into host adaptation between the wheat stripe rust pathogen (Puccinia striiformis f. sp. tritici) and the barley stripe rust pathogen (Puccinia striiformis f. sp. hordei).</title>
        <authorList>
            <person name="Xia C."/>
            <person name="Wang M."/>
            <person name="Yin C."/>
            <person name="Cornejo O.E."/>
            <person name="Hulbert S.H."/>
            <person name="Chen X."/>
        </authorList>
    </citation>
    <scope>NUCLEOTIDE SEQUENCE [LARGE SCALE GENOMIC DNA]</scope>
    <source>
        <strain evidence="2">93-210</strain>
    </source>
</reference>
<keyword evidence="2" id="KW-1185">Reference proteome</keyword>
<accession>A0ACC0E6G3</accession>
<dbReference type="Proteomes" id="UP001060170">
    <property type="component" value="Chromosome 11"/>
</dbReference>
<dbReference type="EMBL" id="CM045875">
    <property type="protein sequence ID" value="KAI7944363.1"/>
    <property type="molecule type" value="Genomic_DNA"/>
</dbReference>
<organism evidence="1 2">
    <name type="scientific">Puccinia striiformis f. sp. tritici</name>
    <dbReference type="NCBI Taxonomy" id="168172"/>
    <lineage>
        <taxon>Eukaryota</taxon>
        <taxon>Fungi</taxon>
        <taxon>Dikarya</taxon>
        <taxon>Basidiomycota</taxon>
        <taxon>Pucciniomycotina</taxon>
        <taxon>Pucciniomycetes</taxon>
        <taxon>Pucciniales</taxon>
        <taxon>Pucciniaceae</taxon>
        <taxon>Puccinia</taxon>
    </lineage>
</organism>
<gene>
    <name evidence="1" type="ORF">MJO28_011891</name>
</gene>
<evidence type="ECO:0000313" key="2">
    <source>
        <dbReference type="Proteomes" id="UP001060170"/>
    </source>
</evidence>
<reference evidence="1 2" key="3">
    <citation type="journal article" date="2022" name="Microbiol. Spectr.">
        <title>Folding features and dynamics of 3D genome architecture in plant fungal pathogens.</title>
        <authorList>
            <person name="Xia C."/>
        </authorList>
    </citation>
    <scope>NUCLEOTIDE SEQUENCE [LARGE SCALE GENOMIC DNA]</scope>
    <source>
        <strain evidence="1 2">93-210</strain>
    </source>
</reference>
<evidence type="ECO:0000313" key="1">
    <source>
        <dbReference type="EMBL" id="KAI7944363.1"/>
    </source>
</evidence>